<reference evidence="16" key="1">
    <citation type="submission" date="2021-01" db="EMBL/GenBank/DDBJ databases">
        <authorList>
            <person name="Corre E."/>
            <person name="Pelletier E."/>
            <person name="Niang G."/>
            <person name="Scheremetjew M."/>
            <person name="Finn R."/>
            <person name="Kale V."/>
            <person name="Holt S."/>
            <person name="Cochrane G."/>
            <person name="Meng A."/>
            <person name="Brown T."/>
            <person name="Cohen L."/>
        </authorList>
    </citation>
    <scope>NUCLEOTIDE SEQUENCE</scope>
    <source>
        <strain evidence="16">CCMP127</strain>
    </source>
</reference>
<evidence type="ECO:0000256" key="6">
    <source>
        <dbReference type="ARBA" id="ARBA00016471"/>
    </source>
</evidence>
<dbReference type="GO" id="GO:0006096">
    <property type="term" value="P:glycolytic process"/>
    <property type="evidence" value="ECO:0007669"/>
    <property type="project" value="UniProtKB-UniPathway"/>
</dbReference>
<evidence type="ECO:0000256" key="1">
    <source>
        <dbReference type="ARBA" id="ARBA00000642"/>
    </source>
</evidence>
<evidence type="ECO:0000256" key="10">
    <source>
        <dbReference type="ARBA" id="ARBA00022840"/>
    </source>
</evidence>
<dbReference type="SUPFAM" id="SSF53748">
    <property type="entry name" value="Phosphoglycerate kinase"/>
    <property type="match status" value="1"/>
</dbReference>
<evidence type="ECO:0000256" key="9">
    <source>
        <dbReference type="ARBA" id="ARBA00022777"/>
    </source>
</evidence>
<comment type="pathway">
    <text evidence="14">Carbohydrate degradation; glycolysis; pyruvate from D-glyceraldehyde 3-phosphate: step 2/5.</text>
</comment>
<keyword evidence="10 13" id="KW-0067">ATP-binding</keyword>
<evidence type="ECO:0000256" key="11">
    <source>
        <dbReference type="ARBA" id="ARBA00022842"/>
    </source>
</evidence>
<comment type="cofactor">
    <cofactor evidence="2">
        <name>Mg(2+)</name>
        <dbReference type="ChEBI" id="CHEBI:18420"/>
    </cofactor>
</comment>
<evidence type="ECO:0000256" key="4">
    <source>
        <dbReference type="ARBA" id="ARBA00011245"/>
    </source>
</evidence>
<dbReference type="InterPro" id="IPR036043">
    <property type="entry name" value="Phosphoglycerate_kinase_sf"/>
</dbReference>
<organism evidence="16">
    <name type="scientific">Amphora coffeiformis</name>
    <dbReference type="NCBI Taxonomy" id="265554"/>
    <lineage>
        <taxon>Eukaryota</taxon>
        <taxon>Sar</taxon>
        <taxon>Stramenopiles</taxon>
        <taxon>Ochrophyta</taxon>
        <taxon>Bacillariophyta</taxon>
        <taxon>Bacillariophyceae</taxon>
        <taxon>Bacillariophycidae</taxon>
        <taxon>Thalassiophysales</taxon>
        <taxon>Catenulaceae</taxon>
        <taxon>Amphora</taxon>
    </lineage>
</organism>
<feature type="binding site" evidence="12">
    <location>
        <begin position="25"/>
        <end position="27"/>
    </location>
    <ligand>
        <name>substrate</name>
    </ligand>
</feature>
<comment type="catalytic activity">
    <reaction evidence="1 14">
        <text>(2R)-3-phosphoglycerate + ATP = (2R)-3-phospho-glyceroyl phosphate + ADP</text>
        <dbReference type="Rhea" id="RHEA:14801"/>
        <dbReference type="ChEBI" id="CHEBI:30616"/>
        <dbReference type="ChEBI" id="CHEBI:57604"/>
        <dbReference type="ChEBI" id="CHEBI:58272"/>
        <dbReference type="ChEBI" id="CHEBI:456216"/>
        <dbReference type="EC" id="2.7.2.3"/>
    </reaction>
</comment>
<dbReference type="InterPro" id="IPR015824">
    <property type="entry name" value="Phosphoglycerate_kinase_N"/>
</dbReference>
<dbReference type="InterPro" id="IPR015911">
    <property type="entry name" value="Phosphoglycerate_kinase_CS"/>
</dbReference>
<accession>A0A7S3P0S4</accession>
<keyword evidence="9 14" id="KW-0418">Kinase</keyword>
<proteinExistence type="inferred from homology"/>
<dbReference type="HAMAP" id="MF_00145">
    <property type="entry name" value="Phosphoglyc_kinase"/>
    <property type="match status" value="1"/>
</dbReference>
<dbReference type="GO" id="GO:0043531">
    <property type="term" value="F:ADP binding"/>
    <property type="evidence" value="ECO:0007669"/>
    <property type="project" value="TreeGrafter"/>
</dbReference>
<dbReference type="PIRSF" id="PIRSF000724">
    <property type="entry name" value="Pgk"/>
    <property type="match status" value="1"/>
</dbReference>
<dbReference type="Pfam" id="PF00162">
    <property type="entry name" value="PGK"/>
    <property type="match status" value="1"/>
</dbReference>
<name>A0A7S3P0S4_9STRA</name>
<dbReference type="GO" id="GO:0006094">
    <property type="term" value="P:gluconeogenesis"/>
    <property type="evidence" value="ECO:0007669"/>
    <property type="project" value="TreeGrafter"/>
</dbReference>
<dbReference type="PANTHER" id="PTHR11406">
    <property type="entry name" value="PHOSPHOGLYCERATE KINASE"/>
    <property type="match status" value="1"/>
</dbReference>
<evidence type="ECO:0000256" key="3">
    <source>
        <dbReference type="ARBA" id="ARBA00008982"/>
    </source>
</evidence>
<dbReference type="GO" id="GO:0005829">
    <property type="term" value="C:cytosol"/>
    <property type="evidence" value="ECO:0007669"/>
    <property type="project" value="TreeGrafter"/>
</dbReference>
<evidence type="ECO:0000256" key="13">
    <source>
        <dbReference type="PIRSR" id="PIRSR000724-2"/>
    </source>
</evidence>
<dbReference type="PROSITE" id="PS00111">
    <property type="entry name" value="PGLYCERATE_KINASE"/>
    <property type="match status" value="1"/>
</dbReference>
<dbReference type="Gene3D" id="3.40.50.1260">
    <property type="entry name" value="Phosphoglycerate kinase, N-terminal domain"/>
    <property type="match status" value="2"/>
</dbReference>
<sequence length="419" mass="44761">MVALTAKVSIDDINAAQKKVLMRVDFNVPLKDGVITNDLRIRSALPSIKKILEQQGSVILMSHLGRPSGIVYEEGKTYTPADFMSMSDASLRPVAARLEELLKTKVLFAEDSMAADDSVAALQPGQVLLLENVRFYKNESSKKEPERLVMARKLASYGDLFVSDAFGTAHRDAASMTGIPAIMGAGAAGYLMDKEINAFKAILQDPPRPLCAIVGGAKVSDKILLLENLLQKVNKLVIGGAMAYTFLKATGHKIGKSFCQEDEIVELAKKLLETAKNNNVEVFLPVDHLCNTEFAATDSPLATEGVDIPDGYMALDIGPKTIEKYVSVIKECKACLWNGPMGVFEMDCFSKGTFTVAATMAEETQKNGMLSIIGGGDSASAAELSGHAPNMSHVSTGGGASLELLEGKNLPGLAALSDK</sequence>
<feature type="binding site" evidence="12">
    <location>
        <position position="40"/>
    </location>
    <ligand>
        <name>(2R)-3-phosphoglycerate</name>
        <dbReference type="ChEBI" id="CHEBI:58272"/>
    </ligand>
</feature>
<dbReference type="FunFam" id="3.40.50.1260:FF:000003">
    <property type="entry name" value="Phosphoglycerate kinase"/>
    <property type="match status" value="1"/>
</dbReference>
<feature type="binding site" evidence="12">
    <location>
        <begin position="63"/>
        <end position="66"/>
    </location>
    <ligand>
        <name>substrate</name>
    </ligand>
</feature>
<dbReference type="UniPathway" id="UPA00109">
    <property type="reaction ID" value="UER00185"/>
</dbReference>
<keyword evidence="7 14" id="KW-0808">Transferase</keyword>
<dbReference type="FunFam" id="3.40.50.1260:FF:000006">
    <property type="entry name" value="Phosphoglycerate kinase"/>
    <property type="match status" value="1"/>
</dbReference>
<comment type="subunit">
    <text evidence="4 15">Monomer.</text>
</comment>
<comment type="similarity">
    <text evidence="3 14">Belongs to the phosphoglycerate kinase family.</text>
</comment>
<evidence type="ECO:0000256" key="7">
    <source>
        <dbReference type="ARBA" id="ARBA00022679"/>
    </source>
</evidence>
<dbReference type="PANTHER" id="PTHR11406:SF23">
    <property type="entry name" value="PHOSPHOGLYCERATE KINASE 1, CHLOROPLASTIC-RELATED"/>
    <property type="match status" value="1"/>
</dbReference>
<feature type="binding site" evidence="13">
    <location>
        <position position="345"/>
    </location>
    <ligand>
        <name>ATP</name>
        <dbReference type="ChEBI" id="CHEBI:30616"/>
    </ligand>
</feature>
<dbReference type="GO" id="GO:0005524">
    <property type="term" value="F:ATP binding"/>
    <property type="evidence" value="ECO:0007669"/>
    <property type="project" value="UniProtKB-KW"/>
</dbReference>
<dbReference type="CDD" id="cd00318">
    <property type="entry name" value="Phosphoglycerate_kinase"/>
    <property type="match status" value="1"/>
</dbReference>
<dbReference type="EMBL" id="HBIM01002810">
    <property type="protein sequence ID" value="CAE0404308.1"/>
    <property type="molecule type" value="Transcribed_RNA"/>
</dbReference>
<protein>
    <recommendedName>
        <fullName evidence="6 14">Phosphoglycerate kinase</fullName>
        <ecNumber evidence="5 14">2.7.2.3</ecNumber>
    </recommendedName>
</protein>
<dbReference type="AlphaFoldDB" id="A0A7S3P0S4"/>
<evidence type="ECO:0000256" key="5">
    <source>
        <dbReference type="ARBA" id="ARBA00013061"/>
    </source>
</evidence>
<keyword evidence="8" id="KW-0547">Nucleotide-binding</keyword>
<gene>
    <name evidence="16" type="ORF">ACOF00016_LOCUS2461</name>
</gene>
<feature type="binding site" evidence="13">
    <location>
        <begin position="375"/>
        <end position="378"/>
    </location>
    <ligand>
        <name>ATP</name>
        <dbReference type="ChEBI" id="CHEBI:30616"/>
    </ligand>
</feature>
<feature type="binding site" evidence="12">
    <location>
        <position position="171"/>
    </location>
    <ligand>
        <name>(2R)-3-phosphoglycerate</name>
        <dbReference type="ChEBI" id="CHEBI:58272"/>
    </ligand>
</feature>
<evidence type="ECO:0000256" key="2">
    <source>
        <dbReference type="ARBA" id="ARBA00001946"/>
    </source>
</evidence>
<evidence type="ECO:0000256" key="12">
    <source>
        <dbReference type="PIRSR" id="PIRSR000724-1"/>
    </source>
</evidence>
<keyword evidence="11" id="KW-0460">Magnesium</keyword>
<evidence type="ECO:0000256" key="15">
    <source>
        <dbReference type="RuleBase" id="RU000696"/>
    </source>
</evidence>
<evidence type="ECO:0000256" key="14">
    <source>
        <dbReference type="RuleBase" id="RU000532"/>
    </source>
</evidence>
<feature type="binding site" evidence="12">
    <location>
        <position position="134"/>
    </location>
    <ligand>
        <name>(2R)-3-phosphoglycerate</name>
        <dbReference type="ChEBI" id="CHEBI:58272"/>
    </ligand>
</feature>
<dbReference type="InterPro" id="IPR001576">
    <property type="entry name" value="Phosphoglycerate_kinase"/>
</dbReference>
<evidence type="ECO:0000313" key="16">
    <source>
        <dbReference type="EMBL" id="CAE0404308.1"/>
    </source>
</evidence>
<feature type="binding site" evidence="13">
    <location>
        <position position="222"/>
    </location>
    <ligand>
        <name>ATP</name>
        <dbReference type="ChEBI" id="CHEBI:30616"/>
    </ligand>
</feature>
<evidence type="ECO:0000256" key="8">
    <source>
        <dbReference type="ARBA" id="ARBA00022741"/>
    </source>
</evidence>
<dbReference type="EC" id="2.7.2.3" evidence="5 14"/>
<dbReference type="PRINTS" id="PR00477">
    <property type="entry name" value="PHGLYCKINASE"/>
</dbReference>
<dbReference type="GO" id="GO:0004618">
    <property type="term" value="F:phosphoglycerate kinase activity"/>
    <property type="evidence" value="ECO:0007669"/>
    <property type="project" value="UniProtKB-EC"/>
</dbReference>